<sequence length="312" mass="33418">MANVAAGTVWNLPNYTGELFTADAINTPFLSMIGGLTGGMMTENFEFPVDSLYSHQSASQPAITETASLTAPTAISYVKTQDKNVTQIFQEQVSLSYVKISNAGRLSGINTAGASNNAPSERDFQIARALEKIARDVNYTFLNGTYQIATNAGVANKTRGMIELCSTGNTVDAASAELTKALIDSLLLEMHTNGAYFKNMVLFCNGYQKQRISNAYGYAPSDRSIGGLNIKQIETDFGNIGVQLDRFMPAGTIGIFDMSVIAPVFQPVPNKGNLFYEELAKTGAAESGQIFGQIGLAHGASFMHGTITNLKV</sequence>
<gene>
    <name evidence="1" type="ORF">Bccel_0252</name>
</gene>
<reference evidence="2" key="1">
    <citation type="submission" date="2015-07" db="EMBL/GenBank/DDBJ databases">
        <title>Near-Complete Genome Sequence of the Cellulolytic Bacterium Bacteroides (Pseudobacteroides) cellulosolvens ATCC 35603.</title>
        <authorList>
            <person name="Dassa B."/>
            <person name="Utturkar S.M."/>
            <person name="Klingeman D.M."/>
            <person name="Hurt R.A."/>
            <person name="Keller M."/>
            <person name="Xu J."/>
            <person name="Reddy Y.H.K."/>
            <person name="Borovok I."/>
            <person name="Grinberg I.R."/>
            <person name="Lamed R."/>
            <person name="Zhivin O."/>
            <person name="Bayer E.A."/>
            <person name="Brown S.D."/>
        </authorList>
    </citation>
    <scope>NUCLEOTIDE SEQUENCE [LARGE SCALE GENOMIC DNA]</scope>
    <source>
        <strain evidence="2">DSM 2933</strain>
    </source>
</reference>
<evidence type="ECO:0008006" key="3">
    <source>
        <dbReference type="Google" id="ProtNLM"/>
    </source>
</evidence>
<evidence type="ECO:0000313" key="1">
    <source>
        <dbReference type="EMBL" id="KNY24995.1"/>
    </source>
</evidence>
<dbReference type="Proteomes" id="UP000036923">
    <property type="component" value="Unassembled WGS sequence"/>
</dbReference>
<dbReference type="InterPro" id="IPR035198">
    <property type="entry name" value="SU10_MCP"/>
</dbReference>
<protein>
    <recommendedName>
        <fullName evidence="3">Major capsid protein</fullName>
    </recommendedName>
</protein>
<comment type="caution">
    <text evidence="1">The sequence shown here is derived from an EMBL/GenBank/DDBJ whole genome shotgun (WGS) entry which is preliminary data.</text>
</comment>
<organism evidence="1 2">
    <name type="scientific">Pseudobacteroides cellulosolvens ATCC 35603 = DSM 2933</name>
    <dbReference type="NCBI Taxonomy" id="398512"/>
    <lineage>
        <taxon>Bacteria</taxon>
        <taxon>Bacillati</taxon>
        <taxon>Bacillota</taxon>
        <taxon>Clostridia</taxon>
        <taxon>Eubacteriales</taxon>
        <taxon>Oscillospiraceae</taxon>
        <taxon>Pseudobacteroides</taxon>
    </lineage>
</organism>
<name>A0A0L6JH09_9FIRM</name>
<keyword evidence="2" id="KW-1185">Reference proteome</keyword>
<dbReference type="RefSeq" id="WP_036945481.1">
    <property type="nucleotide sequence ID" value="NZ_JQKC01000053.1"/>
</dbReference>
<dbReference type="eggNOG" id="ENOG502ZA7T">
    <property type="taxonomic scope" value="Bacteria"/>
</dbReference>
<dbReference type="STRING" id="398512.Bccel_0252"/>
<evidence type="ECO:0000313" key="2">
    <source>
        <dbReference type="Proteomes" id="UP000036923"/>
    </source>
</evidence>
<dbReference type="AlphaFoldDB" id="A0A0L6JH09"/>
<dbReference type="Pfam" id="PF17236">
    <property type="entry name" value="SU10_MCP"/>
    <property type="match status" value="1"/>
</dbReference>
<accession>A0A0L6JH09</accession>
<dbReference type="EMBL" id="LGTC01000001">
    <property type="protein sequence ID" value="KNY24995.1"/>
    <property type="molecule type" value="Genomic_DNA"/>
</dbReference>
<proteinExistence type="predicted"/>
<dbReference type="PATRIC" id="fig|398512.5.peg.267"/>
<dbReference type="OrthoDB" id="4578721at2"/>